<evidence type="ECO:0000313" key="2">
    <source>
        <dbReference type="Proteomes" id="UP001303046"/>
    </source>
</evidence>
<sequence length="132" mass="14702">MSNAVRASLRQAGLQDSVRVVDIPPENLKQQLVRNRAYDRLCETPNCIVRPNGRQGAHRTQCHDNTPFKIAVTILARESDVLARKTLEAFYITAKSPIMNRKEECIAVTSSEEGDDAETLPRIKINNNLGSA</sequence>
<evidence type="ECO:0000313" key="1">
    <source>
        <dbReference type="EMBL" id="KAK6764730.1"/>
    </source>
</evidence>
<dbReference type="Proteomes" id="UP001303046">
    <property type="component" value="Unassembled WGS sequence"/>
</dbReference>
<name>A0ABR1EQK7_NECAM</name>
<organism evidence="1 2">
    <name type="scientific">Necator americanus</name>
    <name type="common">Human hookworm</name>
    <dbReference type="NCBI Taxonomy" id="51031"/>
    <lineage>
        <taxon>Eukaryota</taxon>
        <taxon>Metazoa</taxon>
        <taxon>Ecdysozoa</taxon>
        <taxon>Nematoda</taxon>
        <taxon>Chromadorea</taxon>
        <taxon>Rhabditida</taxon>
        <taxon>Rhabditina</taxon>
        <taxon>Rhabditomorpha</taxon>
        <taxon>Strongyloidea</taxon>
        <taxon>Ancylostomatidae</taxon>
        <taxon>Bunostominae</taxon>
        <taxon>Necator</taxon>
    </lineage>
</organism>
<dbReference type="EMBL" id="JAVFWL010000006">
    <property type="protein sequence ID" value="KAK6764730.1"/>
    <property type="molecule type" value="Genomic_DNA"/>
</dbReference>
<reference evidence="1 2" key="1">
    <citation type="submission" date="2023-08" db="EMBL/GenBank/DDBJ databases">
        <title>A Necator americanus chromosomal reference genome.</title>
        <authorList>
            <person name="Ilik V."/>
            <person name="Petrzelkova K.J."/>
            <person name="Pardy F."/>
            <person name="Fuh T."/>
            <person name="Niatou-Singa F.S."/>
            <person name="Gouil Q."/>
            <person name="Baker L."/>
            <person name="Ritchie M.E."/>
            <person name="Jex A.R."/>
            <person name="Gazzola D."/>
            <person name="Li H."/>
            <person name="Toshio Fujiwara R."/>
            <person name="Zhan B."/>
            <person name="Aroian R.V."/>
            <person name="Pafco B."/>
            <person name="Schwarz E.M."/>
        </authorList>
    </citation>
    <scope>NUCLEOTIDE SEQUENCE [LARGE SCALE GENOMIC DNA]</scope>
    <source>
        <strain evidence="1 2">Aroian</strain>
        <tissue evidence="1">Whole animal</tissue>
    </source>
</reference>
<proteinExistence type="predicted"/>
<accession>A0ABR1EQK7</accession>
<gene>
    <name evidence="1" type="primary">Necator_chrX.g25059</name>
    <name evidence="1" type="ORF">RB195_024893</name>
</gene>
<protein>
    <submittedName>
        <fullName evidence="1">Uncharacterized protein</fullName>
    </submittedName>
</protein>
<comment type="caution">
    <text evidence="1">The sequence shown here is derived from an EMBL/GenBank/DDBJ whole genome shotgun (WGS) entry which is preliminary data.</text>
</comment>
<keyword evidence="2" id="KW-1185">Reference proteome</keyword>